<keyword evidence="8" id="KW-1185">Reference proteome</keyword>
<dbReference type="Proteomes" id="UP000051131">
    <property type="component" value="Unassembled WGS sequence"/>
</dbReference>
<keyword evidence="5" id="KW-1133">Transmembrane helix</keyword>
<reference evidence="7 8" key="1">
    <citation type="journal article" date="2015" name="Genome Announc.">
        <title>Expanding the biotechnology potential of lactobacilli through comparative genomics of 213 strains and associated genera.</title>
        <authorList>
            <person name="Sun Z."/>
            <person name="Harris H.M."/>
            <person name="McCann A."/>
            <person name="Guo C."/>
            <person name="Argimon S."/>
            <person name="Zhang W."/>
            <person name="Yang X."/>
            <person name="Jeffery I.B."/>
            <person name="Cooney J.C."/>
            <person name="Kagawa T.F."/>
            <person name="Liu W."/>
            <person name="Song Y."/>
            <person name="Salvetti E."/>
            <person name="Wrobel A."/>
            <person name="Rasinkangas P."/>
            <person name="Parkhill J."/>
            <person name="Rea M.C."/>
            <person name="O'Sullivan O."/>
            <person name="Ritari J."/>
            <person name="Douillard F.P."/>
            <person name="Paul Ross R."/>
            <person name="Yang R."/>
            <person name="Briner A.E."/>
            <person name="Felis G.E."/>
            <person name="de Vos W.M."/>
            <person name="Barrangou R."/>
            <person name="Klaenhammer T.R."/>
            <person name="Caufield P.W."/>
            <person name="Cui Y."/>
            <person name="Zhang H."/>
            <person name="O'Toole P.W."/>
        </authorList>
    </citation>
    <scope>NUCLEOTIDE SEQUENCE [LARGE SCALE GENOMIC DNA]</scope>
    <source>
        <strain evidence="7 8">DSM 21116</strain>
    </source>
</reference>
<feature type="transmembrane region" description="Helical" evidence="5">
    <location>
        <begin position="35"/>
        <end position="52"/>
    </location>
</feature>
<dbReference type="AlphaFoldDB" id="A0A0R2CHM1"/>
<sequence length="61" mass="6391">MNNVVSKKTVVPAAVTPTKASLPQTGDEQNTRNSIIGAILVALAAVGTLFGIDKRNKKQSK</sequence>
<dbReference type="STRING" id="1423729.FC80_GL001136"/>
<feature type="domain" description="Gram-positive cocci surface proteins LPxTG" evidence="6">
    <location>
        <begin position="22"/>
        <end position="61"/>
    </location>
</feature>
<name>A0A0R2CHM1_9LACO</name>
<comment type="caution">
    <text evidence="7">The sequence shown here is derived from an EMBL/GenBank/DDBJ whole genome shotgun (WGS) entry which is preliminary data.</text>
</comment>
<evidence type="ECO:0000313" key="8">
    <source>
        <dbReference type="Proteomes" id="UP000051131"/>
    </source>
</evidence>
<dbReference type="NCBIfam" id="TIGR01167">
    <property type="entry name" value="LPXTG_anchor"/>
    <property type="match status" value="1"/>
</dbReference>
<evidence type="ECO:0000256" key="1">
    <source>
        <dbReference type="ARBA" id="ARBA00022512"/>
    </source>
</evidence>
<evidence type="ECO:0000256" key="2">
    <source>
        <dbReference type="ARBA" id="ARBA00022525"/>
    </source>
</evidence>
<keyword evidence="5" id="KW-0472">Membrane</keyword>
<protein>
    <recommendedName>
        <fullName evidence="6">Gram-positive cocci surface proteins LPxTG domain-containing protein</fullName>
    </recommendedName>
</protein>
<keyword evidence="1" id="KW-0134">Cell wall</keyword>
<dbReference type="PROSITE" id="PS50847">
    <property type="entry name" value="GRAM_POS_ANCHORING"/>
    <property type="match status" value="1"/>
</dbReference>
<proteinExistence type="predicted"/>
<keyword evidence="4" id="KW-0572">Peptidoglycan-anchor</keyword>
<accession>A0A0R2CHM1</accession>
<dbReference type="EMBL" id="AYZE01000014">
    <property type="protein sequence ID" value="KRM91137.1"/>
    <property type="molecule type" value="Genomic_DNA"/>
</dbReference>
<keyword evidence="5" id="KW-0812">Transmembrane</keyword>
<evidence type="ECO:0000259" key="6">
    <source>
        <dbReference type="PROSITE" id="PS50847"/>
    </source>
</evidence>
<gene>
    <name evidence="7" type="ORF">FC80_GL001136</name>
</gene>
<dbReference type="InterPro" id="IPR019931">
    <property type="entry name" value="LPXTG_anchor"/>
</dbReference>
<evidence type="ECO:0000256" key="4">
    <source>
        <dbReference type="ARBA" id="ARBA00023088"/>
    </source>
</evidence>
<organism evidence="7 8">
    <name type="scientific">Liquorilactobacillus cacaonum DSM 21116</name>
    <dbReference type="NCBI Taxonomy" id="1423729"/>
    <lineage>
        <taxon>Bacteria</taxon>
        <taxon>Bacillati</taxon>
        <taxon>Bacillota</taxon>
        <taxon>Bacilli</taxon>
        <taxon>Lactobacillales</taxon>
        <taxon>Lactobacillaceae</taxon>
        <taxon>Liquorilactobacillus</taxon>
    </lineage>
</organism>
<dbReference type="PATRIC" id="fig|1423729.3.peg.1150"/>
<evidence type="ECO:0000256" key="3">
    <source>
        <dbReference type="ARBA" id="ARBA00022729"/>
    </source>
</evidence>
<keyword evidence="3" id="KW-0732">Signal</keyword>
<keyword evidence="2" id="KW-0964">Secreted</keyword>
<dbReference type="Pfam" id="PF00746">
    <property type="entry name" value="Gram_pos_anchor"/>
    <property type="match status" value="1"/>
</dbReference>
<evidence type="ECO:0000313" key="7">
    <source>
        <dbReference type="EMBL" id="KRM91137.1"/>
    </source>
</evidence>
<evidence type="ECO:0000256" key="5">
    <source>
        <dbReference type="SAM" id="Phobius"/>
    </source>
</evidence>